<protein>
    <submittedName>
        <fullName evidence="2">CS1 type fimbrial major subunit</fullName>
    </submittedName>
</protein>
<accession>A0A1Y1BSJ4</accession>
<gene>
    <name evidence="2" type="ORF">BSFP_033780</name>
</gene>
<feature type="chain" id="PRO_5012959928" evidence="1">
    <location>
        <begin position="23"/>
        <end position="192"/>
    </location>
</feature>
<dbReference type="Proteomes" id="UP000218432">
    <property type="component" value="Chromosome 2"/>
</dbReference>
<organism evidence="2 3">
    <name type="scientific">Burkholderia stabilis</name>
    <dbReference type="NCBI Taxonomy" id="95485"/>
    <lineage>
        <taxon>Bacteria</taxon>
        <taxon>Pseudomonadati</taxon>
        <taxon>Pseudomonadota</taxon>
        <taxon>Betaproteobacteria</taxon>
        <taxon>Burkholderiales</taxon>
        <taxon>Burkholderiaceae</taxon>
        <taxon>Burkholderia</taxon>
        <taxon>Burkholderia cepacia complex</taxon>
    </lineage>
</organism>
<dbReference type="RefSeq" id="WP_096475511.1">
    <property type="nucleotide sequence ID" value="NZ_AP018112.1"/>
</dbReference>
<evidence type="ECO:0000256" key="1">
    <source>
        <dbReference type="SAM" id="SignalP"/>
    </source>
</evidence>
<name>A0A1Y1BSJ4_9BURK</name>
<sequence>MKIGKHLVALAVCGALTGIAHAGPTSPQAVVKKITLTAHIGDSLFVSKPDNSAWYDVVELNATDRAPQTFATTLPIRVRTTNPDINVTLLQPLRLSNGRDDMANAKVVLTGKTGDAEIVSGAARTITLVKPGHDGFDGYDETRNLKVSAHVPVVSGATSANGSYHGDLVLMFEPAASAGREPATGAVAAAGE</sequence>
<reference evidence="2 3" key="1">
    <citation type="journal article" date="2017" name="Genome Announc.">
        <title>Complete Genome Sequence of Burkholderia stabilis FERMP-21014.</title>
        <authorList>
            <person name="Konishi K."/>
            <person name="Kumagai T."/>
            <person name="Sakasegawa S."/>
            <person name="Tamura T."/>
        </authorList>
    </citation>
    <scope>NUCLEOTIDE SEQUENCE [LARGE SCALE GENOMIC DNA]</scope>
    <source>
        <strain evidence="2 3">FERMP-21014</strain>
    </source>
</reference>
<proteinExistence type="predicted"/>
<evidence type="ECO:0000313" key="2">
    <source>
        <dbReference type="EMBL" id="BAX60517.1"/>
    </source>
</evidence>
<dbReference type="Gene3D" id="2.60.40.2040">
    <property type="entry name" value="CFA/I fimbrial subunit E, pilin domain"/>
    <property type="match status" value="1"/>
</dbReference>
<dbReference type="AlphaFoldDB" id="A0A1Y1BSJ4"/>
<dbReference type="EMBL" id="AP018112">
    <property type="protein sequence ID" value="BAX60517.1"/>
    <property type="molecule type" value="Genomic_DNA"/>
</dbReference>
<feature type="signal peptide" evidence="1">
    <location>
        <begin position="1"/>
        <end position="22"/>
    </location>
</feature>
<keyword evidence="1" id="KW-0732">Signal</keyword>
<evidence type="ECO:0000313" key="3">
    <source>
        <dbReference type="Proteomes" id="UP000218432"/>
    </source>
</evidence>